<dbReference type="STRING" id="34059.A9308_00935"/>
<evidence type="ECO:0000256" key="1">
    <source>
        <dbReference type="ARBA" id="ARBA00022737"/>
    </source>
</evidence>
<dbReference type="Pfam" id="PF13431">
    <property type="entry name" value="TPR_17"/>
    <property type="match status" value="1"/>
</dbReference>
<feature type="compositionally biased region" description="Basic and acidic residues" evidence="3">
    <location>
        <begin position="58"/>
        <end position="67"/>
    </location>
</feature>
<dbReference type="NCBIfam" id="TIGR02521">
    <property type="entry name" value="type_IV_pilW"/>
    <property type="match status" value="1"/>
</dbReference>
<keyword evidence="2" id="KW-0802">TPR repeat</keyword>
<feature type="compositionally biased region" description="Low complexity" evidence="3">
    <location>
        <begin position="45"/>
        <end position="56"/>
    </location>
</feature>
<dbReference type="InterPro" id="IPR051012">
    <property type="entry name" value="CellSynth/LPSAsmb/PSIAsmb"/>
</dbReference>
<dbReference type="Proteomes" id="UP000092508">
    <property type="component" value="Unassembled WGS sequence"/>
</dbReference>
<dbReference type="InterPro" id="IPR013360">
    <property type="entry name" value="Pilus_4_PilW"/>
</dbReference>
<dbReference type="InterPro" id="IPR011990">
    <property type="entry name" value="TPR-like_helical_dom_sf"/>
</dbReference>
<dbReference type="AlphaFoldDB" id="A0A1B8Q8W2"/>
<name>A0A1B8Q8W2_9GAMM</name>
<dbReference type="EMBL" id="LZMZ01000052">
    <property type="protein sequence ID" value="OBX73678.1"/>
    <property type="molecule type" value="Genomic_DNA"/>
</dbReference>
<dbReference type="Gene3D" id="1.25.40.10">
    <property type="entry name" value="Tetratricopeptide repeat domain"/>
    <property type="match status" value="1"/>
</dbReference>
<comment type="caution">
    <text evidence="4">The sequence shown here is derived from an EMBL/GenBank/DDBJ whole genome shotgun (WGS) entry which is preliminary data.</text>
</comment>
<dbReference type="SMART" id="SM00028">
    <property type="entry name" value="TPR"/>
    <property type="match status" value="4"/>
</dbReference>
<protein>
    <submittedName>
        <fullName evidence="4">Type IV pilus biogenesis/stability protein PilW</fullName>
    </submittedName>
</protein>
<organism evidence="4 5">
    <name type="scientific">Faucicola atlantae</name>
    <dbReference type="NCBI Taxonomy" id="34059"/>
    <lineage>
        <taxon>Bacteria</taxon>
        <taxon>Pseudomonadati</taxon>
        <taxon>Pseudomonadota</taxon>
        <taxon>Gammaproteobacteria</taxon>
        <taxon>Moraxellales</taxon>
        <taxon>Moraxellaceae</taxon>
        <taxon>Faucicola</taxon>
    </lineage>
</organism>
<feature type="region of interest" description="Disordered" evidence="3">
    <location>
        <begin position="45"/>
        <end position="67"/>
    </location>
</feature>
<evidence type="ECO:0000313" key="5">
    <source>
        <dbReference type="Proteomes" id="UP000092508"/>
    </source>
</evidence>
<accession>A0A1B8Q8W2</accession>
<dbReference type="InterPro" id="IPR019734">
    <property type="entry name" value="TPR_rpt"/>
</dbReference>
<evidence type="ECO:0000313" key="4">
    <source>
        <dbReference type="EMBL" id="OBX73678.1"/>
    </source>
</evidence>
<dbReference type="PANTHER" id="PTHR45586">
    <property type="entry name" value="TPR REPEAT-CONTAINING PROTEIN PA4667"/>
    <property type="match status" value="1"/>
</dbReference>
<proteinExistence type="predicted"/>
<dbReference type="PANTHER" id="PTHR45586:SF1">
    <property type="entry name" value="LIPOPOLYSACCHARIDE ASSEMBLY PROTEIN B"/>
    <property type="match status" value="1"/>
</dbReference>
<gene>
    <name evidence="4" type="ORF">A9308_00935</name>
</gene>
<evidence type="ECO:0000256" key="3">
    <source>
        <dbReference type="SAM" id="MobiDB-lite"/>
    </source>
</evidence>
<evidence type="ECO:0000256" key="2">
    <source>
        <dbReference type="ARBA" id="ARBA00022803"/>
    </source>
</evidence>
<reference evidence="4 5" key="1">
    <citation type="submission" date="2016-06" db="EMBL/GenBank/DDBJ databases">
        <title>Draft genome of Moraxella atlantae CCUG 66109.</title>
        <authorList>
            <person name="Salva-Serra F."/>
            <person name="Engstrom-Jakobsson H."/>
            <person name="Thorell K."/>
            <person name="Gonzales-Siles L."/>
            <person name="Karlsson R."/>
            <person name="Boulund F."/>
            <person name="Engstrand L."/>
            <person name="Kristiansson E."/>
            <person name="Moore E."/>
        </authorList>
    </citation>
    <scope>NUCLEOTIDE SEQUENCE [LARGE SCALE GENOMIC DNA]</scope>
    <source>
        <strain evidence="4 5">CCUG 66109</strain>
    </source>
</reference>
<dbReference type="SUPFAM" id="SSF48452">
    <property type="entry name" value="TPR-like"/>
    <property type="match status" value="1"/>
</dbReference>
<sequence length="297" mass="33159">MNIDLYKDKARAYQMQYTANSYWLLVAALAGLMFLQAGCASRTPAAAPTTQTVTSSDPSRRRQDPKEIAKVRTAIAAEFIRNHQLDNAKRQLEDALKADPRSAAAYDMMGVLLQQEGSPINLKKAESYFLKALALDPDYMQAHNNYGVYLAQIGRNAEAIRQFEIAGAALGYDGRASALENLGRTALKVNNVPLATTALLKALDADRTSVIARTELVDIFLQQNRIAEARELHNDLLRLMADNLDPRTLRQGIQLAHLAGNRNQEQQYTRQLFDRYPLSDEARKVKGWLANPTAAWR</sequence>
<keyword evidence="1" id="KW-0677">Repeat</keyword>
<dbReference type="RefSeq" id="WP_067238705.1">
    <property type="nucleotide sequence ID" value="NZ_LZMZ01000052.1"/>
</dbReference>
<dbReference type="Pfam" id="PF13432">
    <property type="entry name" value="TPR_16"/>
    <property type="match status" value="1"/>
</dbReference>